<dbReference type="Proteomes" id="UP001165041">
    <property type="component" value="Unassembled WGS sequence"/>
</dbReference>
<dbReference type="RefSeq" id="WP_285736636.1">
    <property type="nucleotide sequence ID" value="NZ_BSSA01000009.1"/>
</dbReference>
<dbReference type="InterPro" id="IPR000182">
    <property type="entry name" value="GNAT_dom"/>
</dbReference>
<accession>A0A9W6Q9F8</accession>
<evidence type="ECO:0000259" key="1">
    <source>
        <dbReference type="Pfam" id="PF00583"/>
    </source>
</evidence>
<protein>
    <recommendedName>
        <fullName evidence="1">N-acetyltransferase domain-containing protein</fullName>
    </recommendedName>
</protein>
<dbReference type="GO" id="GO:0016747">
    <property type="term" value="F:acyltransferase activity, transferring groups other than amino-acyl groups"/>
    <property type="evidence" value="ECO:0007669"/>
    <property type="project" value="InterPro"/>
</dbReference>
<feature type="domain" description="N-acetyltransferase" evidence="1">
    <location>
        <begin position="229"/>
        <end position="302"/>
    </location>
</feature>
<evidence type="ECO:0000313" key="3">
    <source>
        <dbReference type="Proteomes" id="UP001165041"/>
    </source>
</evidence>
<dbReference type="Gene3D" id="3.40.630.30">
    <property type="match status" value="1"/>
</dbReference>
<reference evidence="2" key="1">
    <citation type="submission" date="2023-02" db="EMBL/GenBank/DDBJ databases">
        <title>Kitasatospora phosalacinea NBRC 14627.</title>
        <authorList>
            <person name="Ichikawa N."/>
            <person name="Sato H."/>
            <person name="Tonouchi N."/>
        </authorList>
    </citation>
    <scope>NUCLEOTIDE SEQUENCE</scope>
    <source>
        <strain evidence="2">NBRC 14627</strain>
    </source>
</reference>
<evidence type="ECO:0000313" key="2">
    <source>
        <dbReference type="EMBL" id="GLW70823.1"/>
    </source>
</evidence>
<dbReference type="InterPro" id="IPR016181">
    <property type="entry name" value="Acyl_CoA_acyltransferase"/>
</dbReference>
<dbReference type="Pfam" id="PF00583">
    <property type="entry name" value="Acetyltransf_1"/>
    <property type="match status" value="1"/>
</dbReference>
<proteinExistence type="predicted"/>
<organism evidence="2 3">
    <name type="scientific">Kitasatospora phosalacinea</name>
    <dbReference type="NCBI Taxonomy" id="2065"/>
    <lineage>
        <taxon>Bacteria</taxon>
        <taxon>Bacillati</taxon>
        <taxon>Actinomycetota</taxon>
        <taxon>Actinomycetes</taxon>
        <taxon>Kitasatosporales</taxon>
        <taxon>Streptomycetaceae</taxon>
        <taxon>Kitasatospora</taxon>
    </lineage>
</organism>
<dbReference type="AlphaFoldDB" id="A0A9W6Q9F8"/>
<comment type="caution">
    <text evidence="2">The sequence shown here is derived from an EMBL/GenBank/DDBJ whole genome shotgun (WGS) entry which is preliminary data.</text>
</comment>
<gene>
    <name evidence="2" type="ORF">Kpho02_31220</name>
</gene>
<name>A0A9W6Q9F8_9ACTN</name>
<dbReference type="SUPFAM" id="SSF55729">
    <property type="entry name" value="Acyl-CoA N-acyltransferases (Nat)"/>
    <property type="match status" value="1"/>
</dbReference>
<dbReference type="EMBL" id="BSSA01000009">
    <property type="protein sequence ID" value="GLW70823.1"/>
    <property type="molecule type" value="Genomic_DNA"/>
</dbReference>
<sequence>MLFRPTVAADRDGFLPLLVTDPASTLTADTYLARLATGEYHPGRTWIAEPAPGAAPLAVAVWWSGPADAGPAALDAVLVHPSVRSSAERTALAAELLTAAHAAYGHAPAYHLFLPGDWHDRPDAVAATAWRQEAARRAGLPASLERLRYEWTAGAGLPAPSGRLLFRAEPDDEVFVDLFRRTLTGTRDATSRTAAAHRGAEAQARADVALYRDGMLGDRGWWRTAHTPDGETVGFAVPSRNSAAPVVGYLGVLPEHRGRGHVDDLLAETTRLLAVETGAAHVRADTDLANAPMAAAFERLGYRTTARRLVLSAALE</sequence>